<name>A0A8W8KDR0_MAGGI</name>
<dbReference type="PANTHER" id="PTHR35378:SF1">
    <property type="entry name" value="C2H2-TYPE DOMAIN-CONTAINING PROTEIN"/>
    <property type="match status" value="1"/>
</dbReference>
<dbReference type="PANTHER" id="PTHR35378">
    <property type="entry name" value="UNNAMED PRODUCT"/>
    <property type="match status" value="1"/>
</dbReference>
<dbReference type="Proteomes" id="UP000005408">
    <property type="component" value="Unassembled WGS sequence"/>
</dbReference>
<reference evidence="1" key="1">
    <citation type="submission" date="2022-08" db="UniProtKB">
        <authorList>
            <consortium name="EnsemblMetazoa"/>
        </authorList>
    </citation>
    <scope>IDENTIFICATION</scope>
    <source>
        <strain evidence="1">05x7-T-G4-1.051#20</strain>
    </source>
</reference>
<accession>A0A8W8KDR0</accession>
<organism evidence="1 2">
    <name type="scientific">Magallana gigas</name>
    <name type="common">Pacific oyster</name>
    <name type="synonym">Crassostrea gigas</name>
    <dbReference type="NCBI Taxonomy" id="29159"/>
    <lineage>
        <taxon>Eukaryota</taxon>
        <taxon>Metazoa</taxon>
        <taxon>Spiralia</taxon>
        <taxon>Lophotrochozoa</taxon>
        <taxon>Mollusca</taxon>
        <taxon>Bivalvia</taxon>
        <taxon>Autobranchia</taxon>
        <taxon>Pteriomorphia</taxon>
        <taxon>Ostreida</taxon>
        <taxon>Ostreoidea</taxon>
        <taxon>Ostreidae</taxon>
        <taxon>Magallana</taxon>
    </lineage>
</organism>
<protein>
    <submittedName>
        <fullName evidence="1">Uncharacterized protein</fullName>
    </submittedName>
</protein>
<keyword evidence="2" id="KW-1185">Reference proteome</keyword>
<sequence length="109" mass="12910">MKPSQIYYSQNSINERFDNGYTIYATLNACKNHPFVIYEIPPIRVCKKDGKWYTLDNRRLWVFKRLEEQGHVDSVRIKQVSPSLLTAQKFTTTNGGESVEIRNRTDWFF</sequence>
<evidence type="ECO:0000313" key="1">
    <source>
        <dbReference type="EnsemblMetazoa" id="G23173.1:cds"/>
    </source>
</evidence>
<proteinExistence type="predicted"/>
<dbReference type="EnsemblMetazoa" id="G23173.1">
    <property type="protein sequence ID" value="G23173.1:cds"/>
    <property type="gene ID" value="G23173"/>
</dbReference>
<evidence type="ECO:0000313" key="2">
    <source>
        <dbReference type="Proteomes" id="UP000005408"/>
    </source>
</evidence>
<dbReference type="AlphaFoldDB" id="A0A8W8KDR0"/>